<dbReference type="SMART" id="SM00465">
    <property type="entry name" value="GIYc"/>
    <property type="match status" value="1"/>
</dbReference>
<comment type="similarity">
    <text evidence="1">Belongs to the UPF0213 family.</text>
</comment>
<dbReference type="SUPFAM" id="SSF82771">
    <property type="entry name" value="GIY-YIG endonuclease"/>
    <property type="match status" value="1"/>
</dbReference>
<dbReference type="InterPro" id="IPR050190">
    <property type="entry name" value="UPF0213_domain"/>
</dbReference>
<dbReference type="Proteomes" id="UP000199668">
    <property type="component" value="Unassembled WGS sequence"/>
</dbReference>
<evidence type="ECO:0000313" key="4">
    <source>
        <dbReference type="Proteomes" id="UP000199668"/>
    </source>
</evidence>
<accession>A0A1I4QR73</accession>
<sequence length="89" mass="10708">MKAAEHHVYILECKDGSYYTGYTTNLVQRLRMHEQGKGAKYTRGRGPFRIVYHEVFDKKSDAMRMEYEIKQWTRKEKEKFLIDREEGLS</sequence>
<evidence type="ECO:0000259" key="2">
    <source>
        <dbReference type="PROSITE" id="PS50164"/>
    </source>
</evidence>
<name>A0A1I4QR73_9BACI</name>
<feature type="domain" description="GIY-YIG" evidence="2">
    <location>
        <begin position="4"/>
        <end position="79"/>
    </location>
</feature>
<evidence type="ECO:0000256" key="1">
    <source>
        <dbReference type="ARBA" id="ARBA00007435"/>
    </source>
</evidence>
<protein>
    <submittedName>
        <fullName evidence="3">Putative endonuclease</fullName>
    </submittedName>
</protein>
<dbReference type="PROSITE" id="PS50164">
    <property type="entry name" value="GIY_YIG"/>
    <property type="match status" value="1"/>
</dbReference>
<evidence type="ECO:0000313" key="3">
    <source>
        <dbReference type="EMBL" id="SFM42574.1"/>
    </source>
</evidence>
<dbReference type="RefSeq" id="WP_090928889.1">
    <property type="nucleotide sequence ID" value="NZ_FOTY01000048.1"/>
</dbReference>
<organism evidence="3 4">
    <name type="scientific">Salibacterium qingdaonense</name>
    <dbReference type="NCBI Taxonomy" id="266892"/>
    <lineage>
        <taxon>Bacteria</taxon>
        <taxon>Bacillati</taxon>
        <taxon>Bacillota</taxon>
        <taxon>Bacilli</taxon>
        <taxon>Bacillales</taxon>
        <taxon>Bacillaceae</taxon>
    </lineage>
</organism>
<keyword evidence="3" id="KW-0378">Hydrolase</keyword>
<dbReference type="CDD" id="cd10456">
    <property type="entry name" value="GIY-YIG_UPF0213"/>
    <property type="match status" value="1"/>
</dbReference>
<dbReference type="PANTHER" id="PTHR34477:SF1">
    <property type="entry name" value="UPF0213 PROTEIN YHBQ"/>
    <property type="match status" value="1"/>
</dbReference>
<dbReference type="OrthoDB" id="9807770at2"/>
<dbReference type="Pfam" id="PF01541">
    <property type="entry name" value="GIY-YIG"/>
    <property type="match status" value="1"/>
</dbReference>
<dbReference type="PANTHER" id="PTHR34477">
    <property type="entry name" value="UPF0213 PROTEIN YHBQ"/>
    <property type="match status" value="1"/>
</dbReference>
<dbReference type="GO" id="GO:0004519">
    <property type="term" value="F:endonuclease activity"/>
    <property type="evidence" value="ECO:0007669"/>
    <property type="project" value="UniProtKB-KW"/>
</dbReference>
<keyword evidence="4" id="KW-1185">Reference proteome</keyword>
<reference evidence="3 4" key="1">
    <citation type="submission" date="2016-10" db="EMBL/GenBank/DDBJ databases">
        <authorList>
            <person name="de Groot N.N."/>
        </authorList>
    </citation>
    <scope>NUCLEOTIDE SEQUENCE [LARGE SCALE GENOMIC DNA]</scope>
    <source>
        <strain evidence="3 4">CGMCC 1.6134</strain>
    </source>
</reference>
<proteinExistence type="inferred from homology"/>
<dbReference type="InterPro" id="IPR035901">
    <property type="entry name" value="GIY-YIG_endonuc_sf"/>
</dbReference>
<keyword evidence="3" id="KW-0540">Nuclease</keyword>
<gene>
    <name evidence="3" type="ORF">SAMN04488054_1487</name>
</gene>
<dbReference type="Gene3D" id="3.40.1440.10">
    <property type="entry name" value="GIY-YIG endonuclease"/>
    <property type="match status" value="1"/>
</dbReference>
<dbReference type="STRING" id="266892.SAMN04488054_1487"/>
<dbReference type="InterPro" id="IPR000305">
    <property type="entry name" value="GIY-YIG_endonuc"/>
</dbReference>
<keyword evidence="3" id="KW-0255">Endonuclease</keyword>
<dbReference type="AlphaFoldDB" id="A0A1I4QR73"/>
<dbReference type="EMBL" id="FOTY01000048">
    <property type="protein sequence ID" value="SFM42574.1"/>
    <property type="molecule type" value="Genomic_DNA"/>
</dbReference>